<dbReference type="PANTHER" id="PTHR21581:SF33">
    <property type="entry name" value="D-ALANYL-D-ALANINE CARBOXYPEPTIDASE DACB"/>
    <property type="match status" value="1"/>
</dbReference>
<evidence type="ECO:0000256" key="10">
    <source>
        <dbReference type="SAM" id="SignalP"/>
    </source>
</evidence>
<evidence type="ECO:0000256" key="9">
    <source>
        <dbReference type="SAM" id="Phobius"/>
    </source>
</evidence>
<keyword evidence="3 12" id="KW-0378">Hydrolase</keyword>
<sequence length="391" mass="40119">MITGLSHRAALSACSLCVTGVLALAPGAVFAGQHTGDPAPPGPQAVMPGPSQLYRSGTQVRPHRGAPEVPEVSALSWVVADAGSGDVLAASDAHLRLPPASTLKTLFALTVLPELPGGMRHTVRDAELADIGPGSSLVGIQEGRTYDVADLWRGVFLRSGNDAVHVLASMAGGWDATAARMQAKARSLGALDTHVVSPDGYDADGQVSSAYDLAVFGREGLRNPDFARYCSTAEATFPADGWAFGISNTNRLLTGRDGVAPYPGLIGIKNGYTSHAGNTLVAAARRHGRTLVVTVMNPQAGGGFTVYNEARQLLDWGFDAAGRVDPVGSLDGLRVKPRPAKPAVPVAAAASRVPDDESGWSGTALVAGLSGIGAGAAVALVLRARGKASRD</sequence>
<keyword evidence="13" id="KW-1185">Reference proteome</keyword>
<dbReference type="InterPro" id="IPR001967">
    <property type="entry name" value="Peptidase_S11_N"/>
</dbReference>
<accession>A0ABY7PER8</accession>
<dbReference type="PRINTS" id="PR00725">
    <property type="entry name" value="DADACBPTASE1"/>
</dbReference>
<dbReference type="EMBL" id="CP115300">
    <property type="protein sequence ID" value="WBO68059.1"/>
    <property type="molecule type" value="Genomic_DNA"/>
</dbReference>
<dbReference type="InterPro" id="IPR018044">
    <property type="entry name" value="Peptidase_S11"/>
</dbReference>
<name>A0ABY7PER8_9ACTN</name>
<feature type="transmembrane region" description="Helical" evidence="9">
    <location>
        <begin position="360"/>
        <end position="382"/>
    </location>
</feature>
<reference evidence="12 13" key="1">
    <citation type="submission" date="2022-12" db="EMBL/GenBank/DDBJ databases">
        <authorList>
            <person name="Mo P."/>
        </authorList>
    </citation>
    <scope>NUCLEOTIDE SEQUENCE [LARGE SCALE GENOMIC DNA]</scope>
    <source>
        <strain evidence="12 13">HUAS 2-6</strain>
    </source>
</reference>
<feature type="chain" id="PRO_5047391240" evidence="10">
    <location>
        <begin position="32"/>
        <end position="391"/>
    </location>
</feature>
<evidence type="ECO:0000256" key="6">
    <source>
        <dbReference type="ARBA" id="ARBA00023316"/>
    </source>
</evidence>
<feature type="region of interest" description="Disordered" evidence="8">
    <location>
        <begin position="35"/>
        <end position="65"/>
    </location>
</feature>
<dbReference type="Pfam" id="PF00768">
    <property type="entry name" value="Peptidase_S11"/>
    <property type="match status" value="1"/>
</dbReference>
<keyword evidence="2 10" id="KW-0732">Signal</keyword>
<evidence type="ECO:0000313" key="12">
    <source>
        <dbReference type="EMBL" id="WBO68059.1"/>
    </source>
</evidence>
<organism evidence="12 13">
    <name type="scientific">Streptomyces camelliae</name>
    <dbReference type="NCBI Taxonomy" id="3004093"/>
    <lineage>
        <taxon>Bacteria</taxon>
        <taxon>Bacillati</taxon>
        <taxon>Actinomycetota</taxon>
        <taxon>Actinomycetes</taxon>
        <taxon>Kitasatosporales</taxon>
        <taxon>Streptomycetaceae</taxon>
        <taxon>Streptomyces</taxon>
    </lineage>
</organism>
<dbReference type="PANTHER" id="PTHR21581">
    <property type="entry name" value="D-ALANYL-D-ALANINE CARBOXYPEPTIDASE"/>
    <property type="match status" value="1"/>
</dbReference>
<feature type="signal peptide" evidence="10">
    <location>
        <begin position="1"/>
        <end position="31"/>
    </location>
</feature>
<proteinExistence type="inferred from homology"/>
<dbReference type="Gene3D" id="3.40.710.10">
    <property type="entry name" value="DD-peptidase/beta-lactamase superfamily"/>
    <property type="match status" value="1"/>
</dbReference>
<gene>
    <name evidence="12" type="ORF">O1G22_37195</name>
</gene>
<evidence type="ECO:0000256" key="4">
    <source>
        <dbReference type="ARBA" id="ARBA00022960"/>
    </source>
</evidence>
<evidence type="ECO:0000259" key="11">
    <source>
        <dbReference type="Pfam" id="PF00768"/>
    </source>
</evidence>
<evidence type="ECO:0000256" key="7">
    <source>
        <dbReference type="RuleBase" id="RU004016"/>
    </source>
</evidence>
<keyword evidence="6" id="KW-0961">Cell wall biogenesis/degradation</keyword>
<evidence type="ECO:0000256" key="1">
    <source>
        <dbReference type="ARBA" id="ARBA00007164"/>
    </source>
</evidence>
<evidence type="ECO:0000256" key="3">
    <source>
        <dbReference type="ARBA" id="ARBA00022801"/>
    </source>
</evidence>
<keyword evidence="9" id="KW-0472">Membrane</keyword>
<comment type="similarity">
    <text evidence="1 7">Belongs to the peptidase S11 family.</text>
</comment>
<evidence type="ECO:0000256" key="8">
    <source>
        <dbReference type="SAM" id="MobiDB-lite"/>
    </source>
</evidence>
<dbReference type="SUPFAM" id="SSF56601">
    <property type="entry name" value="beta-lactamase/transpeptidase-like"/>
    <property type="match status" value="1"/>
</dbReference>
<dbReference type="InterPro" id="IPR012338">
    <property type="entry name" value="Beta-lactam/transpept-like"/>
</dbReference>
<keyword evidence="9" id="KW-0812">Transmembrane</keyword>
<keyword evidence="9" id="KW-1133">Transmembrane helix</keyword>
<dbReference type="GO" id="GO:0016787">
    <property type="term" value="F:hydrolase activity"/>
    <property type="evidence" value="ECO:0007669"/>
    <property type="project" value="UniProtKB-KW"/>
</dbReference>
<feature type="domain" description="Peptidase S11 D-alanyl-D-alanine carboxypeptidase A N-terminal" evidence="11">
    <location>
        <begin position="67"/>
        <end position="298"/>
    </location>
</feature>
<keyword evidence="5" id="KW-0573">Peptidoglycan synthesis</keyword>
<evidence type="ECO:0000256" key="5">
    <source>
        <dbReference type="ARBA" id="ARBA00022984"/>
    </source>
</evidence>
<keyword evidence="4" id="KW-0133">Cell shape</keyword>
<protein>
    <submittedName>
        <fullName evidence="12">Serine hydrolase</fullName>
    </submittedName>
</protein>
<dbReference type="Proteomes" id="UP001212326">
    <property type="component" value="Chromosome"/>
</dbReference>
<evidence type="ECO:0000256" key="2">
    <source>
        <dbReference type="ARBA" id="ARBA00022729"/>
    </source>
</evidence>
<evidence type="ECO:0000313" key="13">
    <source>
        <dbReference type="Proteomes" id="UP001212326"/>
    </source>
</evidence>